<dbReference type="SMART" id="SM00357">
    <property type="entry name" value="CSP"/>
    <property type="match status" value="2"/>
</dbReference>
<gene>
    <name evidence="8 10" type="primary">rnr</name>
    <name evidence="10" type="ORF">O0R46_07405</name>
</gene>
<dbReference type="EC" id="3.1.13.1" evidence="8"/>
<comment type="similarity">
    <text evidence="8">Belongs to the RNR ribonuclease family. RNase R subfamily.</text>
</comment>
<name>A0ABY7JNI1_9FIRM</name>
<protein>
    <recommendedName>
        <fullName evidence="8">Ribonuclease R</fullName>
        <shortName evidence="8">RNase R</shortName>
        <ecNumber evidence="8">3.1.13.1</ecNumber>
    </recommendedName>
</protein>
<dbReference type="NCBIfam" id="TIGR00358">
    <property type="entry name" value="3_prime_RNase"/>
    <property type="match status" value="1"/>
</dbReference>
<dbReference type="Pfam" id="PF00773">
    <property type="entry name" value="RNB"/>
    <property type="match status" value="1"/>
</dbReference>
<dbReference type="RefSeq" id="WP_269311096.1">
    <property type="nucleotide sequence ID" value="NZ_CP114052.1"/>
</dbReference>
<dbReference type="Pfam" id="PF17876">
    <property type="entry name" value="CSD2"/>
    <property type="match status" value="1"/>
</dbReference>
<keyword evidence="3 8" id="KW-0963">Cytoplasm</keyword>
<dbReference type="PANTHER" id="PTHR23355:SF9">
    <property type="entry name" value="DIS3-LIKE EXONUCLEASE 2"/>
    <property type="match status" value="1"/>
</dbReference>
<dbReference type="EMBL" id="CP114052">
    <property type="protein sequence ID" value="WAW14421.1"/>
    <property type="molecule type" value="Genomic_DNA"/>
</dbReference>
<evidence type="ECO:0000256" key="6">
    <source>
        <dbReference type="ARBA" id="ARBA00022839"/>
    </source>
</evidence>
<dbReference type="NCBIfam" id="TIGR02063">
    <property type="entry name" value="RNase_R"/>
    <property type="match status" value="1"/>
</dbReference>
<dbReference type="PANTHER" id="PTHR23355">
    <property type="entry name" value="RIBONUCLEASE"/>
    <property type="match status" value="1"/>
</dbReference>
<dbReference type="SUPFAM" id="SSF50249">
    <property type="entry name" value="Nucleic acid-binding proteins"/>
    <property type="match status" value="4"/>
</dbReference>
<organism evidence="10 11">
    <name type="scientific">Peptostreptococcus equinus</name>
    <dbReference type="NCBI Taxonomy" id="3003601"/>
    <lineage>
        <taxon>Bacteria</taxon>
        <taxon>Bacillati</taxon>
        <taxon>Bacillota</taxon>
        <taxon>Clostridia</taxon>
        <taxon>Peptostreptococcales</taxon>
        <taxon>Peptostreptococcaceae</taxon>
        <taxon>Peptostreptococcus</taxon>
    </lineage>
</organism>
<dbReference type="InterPro" id="IPR001900">
    <property type="entry name" value="RNase_II/R"/>
</dbReference>
<keyword evidence="4 8" id="KW-0540">Nuclease</keyword>
<comment type="function">
    <text evidence="8">3'-5' exoribonuclease that releases 5'-nucleoside monophosphates and is involved in maturation of structured RNAs.</text>
</comment>
<dbReference type="Pfam" id="PF00575">
    <property type="entry name" value="S1"/>
    <property type="match status" value="1"/>
</dbReference>
<dbReference type="InterPro" id="IPR040476">
    <property type="entry name" value="CSD2"/>
</dbReference>
<keyword evidence="5 8" id="KW-0378">Hydrolase</keyword>
<evidence type="ECO:0000313" key="10">
    <source>
        <dbReference type="EMBL" id="WAW14421.1"/>
    </source>
</evidence>
<comment type="subcellular location">
    <subcellularLocation>
        <location evidence="2 8">Cytoplasm</location>
    </subcellularLocation>
</comment>
<dbReference type="InterPro" id="IPR004476">
    <property type="entry name" value="RNase_II/RNase_R"/>
</dbReference>
<evidence type="ECO:0000313" key="11">
    <source>
        <dbReference type="Proteomes" id="UP001164187"/>
    </source>
</evidence>
<evidence type="ECO:0000256" key="4">
    <source>
        <dbReference type="ARBA" id="ARBA00022722"/>
    </source>
</evidence>
<evidence type="ECO:0000256" key="2">
    <source>
        <dbReference type="ARBA" id="ARBA00004496"/>
    </source>
</evidence>
<sequence>MNKDKLSDLEERILGLINDKEYKPMGIGKLAAIFSNTEDDFEDFHQIIKQLEGSGQIFINKKGKVGSLEHYGMKKGIYRGTKSEFGFVEFEDKEIKDTFIHGEDRLGAFDGDTVLVKITKEENGFKKPEGVIVRILSRNTTEVVGLFEESKNFAFVIADNAKFDKDIFIAKKYFSGAKNNDKVLCRITKWPDEARRPEGKIIQIIGQKGDRYVEIDSIVKSHGLSDKFPVKVEKTLKDIPECVDSEDIKDRVDLRSNQTYTIDGDDSKDFDDAIEVKKVGQDYELGVHIADVTHYVRENSKLDKEALSRATSVYMVDKVVPMLPQKLSNGICSLNPNVDRLTLSCIMKIDGKSGKVKDYKIQKTVINSKARMTYKEINSILEKDDENMKKKYSDFLVSIYDARDLAEVLRKRRFKRGAIDFDFVESKIKLDDTGVPISIDPYERGLSNKMIEEFMLLANETVAEHFFWMKLPFVYRVHEDPDDEKILTLRNFVNELGYKMPISRDGVKPSDLQRLLESLDTKEAQRSIGTIMLRTLRQARYSPECLGHFGLAAKFYCHFTSPIRRYPDLQIHRIIKDQIDGKMDEKRINHYNMILDDVSTQSSKQEREAVLAEREVDSYYKAIYMCNFIGETYHAYISGITSFGIFAELENGVEGLIRLQLLDDYFEYNQSSMTLVGKDTGKVYKLGQKINIRVENVNIDAREIDFKIEEEI</sequence>
<evidence type="ECO:0000256" key="3">
    <source>
        <dbReference type="ARBA" id="ARBA00022490"/>
    </source>
</evidence>
<evidence type="ECO:0000256" key="7">
    <source>
        <dbReference type="ARBA" id="ARBA00022884"/>
    </source>
</evidence>
<dbReference type="InterPro" id="IPR013223">
    <property type="entry name" value="RNase_B_OB_dom"/>
</dbReference>
<dbReference type="InterPro" id="IPR011805">
    <property type="entry name" value="RNase_R"/>
</dbReference>
<dbReference type="SMART" id="SM00316">
    <property type="entry name" value="S1"/>
    <property type="match status" value="1"/>
</dbReference>
<evidence type="ECO:0000256" key="5">
    <source>
        <dbReference type="ARBA" id="ARBA00022801"/>
    </source>
</evidence>
<comment type="catalytic activity">
    <reaction evidence="1 8">
        <text>Exonucleolytic cleavage in the 3'- to 5'-direction to yield nucleoside 5'-phosphates.</text>
        <dbReference type="EC" id="3.1.13.1"/>
    </reaction>
</comment>
<dbReference type="Proteomes" id="UP001164187">
    <property type="component" value="Chromosome"/>
</dbReference>
<keyword evidence="6 8" id="KW-0269">Exonuclease</keyword>
<keyword evidence="11" id="KW-1185">Reference proteome</keyword>
<dbReference type="InterPro" id="IPR011129">
    <property type="entry name" value="CSD"/>
</dbReference>
<dbReference type="HAMAP" id="MF_01895">
    <property type="entry name" value="RNase_R"/>
    <property type="match status" value="1"/>
</dbReference>
<evidence type="ECO:0000259" key="9">
    <source>
        <dbReference type="PROSITE" id="PS50126"/>
    </source>
</evidence>
<dbReference type="SMART" id="SM00955">
    <property type="entry name" value="RNB"/>
    <property type="match status" value="1"/>
</dbReference>
<evidence type="ECO:0000256" key="8">
    <source>
        <dbReference type="HAMAP-Rule" id="MF_01895"/>
    </source>
</evidence>
<dbReference type="InterPro" id="IPR012340">
    <property type="entry name" value="NA-bd_OB-fold"/>
</dbReference>
<dbReference type="InterPro" id="IPR050180">
    <property type="entry name" value="RNR_Ribonuclease"/>
</dbReference>
<proteinExistence type="inferred from homology"/>
<dbReference type="InterPro" id="IPR003029">
    <property type="entry name" value="S1_domain"/>
</dbReference>
<reference evidence="10" key="1">
    <citation type="submission" date="2022-12" db="EMBL/GenBank/DDBJ databases">
        <title>Peptostreptococcus.</title>
        <authorList>
            <person name="Lee S.H."/>
        </authorList>
    </citation>
    <scope>NUCLEOTIDE SEQUENCE</scope>
    <source>
        <strain evidence="10">CBA3647</strain>
    </source>
</reference>
<accession>A0ABY7JNI1</accession>
<dbReference type="PROSITE" id="PS50126">
    <property type="entry name" value="S1"/>
    <property type="match status" value="1"/>
</dbReference>
<dbReference type="CDD" id="cd04471">
    <property type="entry name" value="S1_RNase_R"/>
    <property type="match status" value="1"/>
</dbReference>
<dbReference type="Pfam" id="PF08206">
    <property type="entry name" value="OB_RNB"/>
    <property type="match status" value="1"/>
</dbReference>
<feature type="domain" description="S1 motif" evidence="9">
    <location>
        <begin position="630"/>
        <end position="709"/>
    </location>
</feature>
<keyword evidence="7 8" id="KW-0694">RNA-binding</keyword>
<evidence type="ECO:0000256" key="1">
    <source>
        <dbReference type="ARBA" id="ARBA00001849"/>
    </source>
</evidence>
<dbReference type="Gene3D" id="2.40.50.140">
    <property type="entry name" value="Nucleic acid-binding proteins"/>
    <property type="match status" value="3"/>
</dbReference>